<feature type="coiled-coil region" evidence="8">
    <location>
        <begin position="2437"/>
        <end position="2496"/>
    </location>
</feature>
<keyword evidence="5 8" id="KW-0175">Coiled coil</keyword>
<dbReference type="Proteomes" id="UP001195483">
    <property type="component" value="Unassembled WGS sequence"/>
</dbReference>
<feature type="coiled-coil region" evidence="8">
    <location>
        <begin position="1461"/>
        <end position="1498"/>
    </location>
</feature>
<dbReference type="GO" id="GO:1905349">
    <property type="term" value="P:ciliary transition zone assembly"/>
    <property type="evidence" value="ECO:0007669"/>
    <property type="project" value="TreeGrafter"/>
</dbReference>
<feature type="domain" description="Centrosomal protein of 290kDa coiled-coil region" evidence="10">
    <location>
        <begin position="1283"/>
        <end position="1410"/>
    </location>
</feature>
<evidence type="ECO:0000256" key="4">
    <source>
        <dbReference type="ARBA" id="ARBA00022794"/>
    </source>
</evidence>
<feature type="coiled-coil region" evidence="8">
    <location>
        <begin position="1691"/>
        <end position="1758"/>
    </location>
</feature>
<evidence type="ECO:0000256" key="7">
    <source>
        <dbReference type="ARBA" id="ARBA00023273"/>
    </source>
</evidence>
<dbReference type="GO" id="GO:0035869">
    <property type="term" value="C:ciliary transition zone"/>
    <property type="evidence" value="ECO:0007669"/>
    <property type="project" value="TreeGrafter"/>
</dbReference>
<evidence type="ECO:0000256" key="9">
    <source>
        <dbReference type="SAM" id="MobiDB-lite"/>
    </source>
</evidence>
<feature type="coiled-coil region" evidence="8">
    <location>
        <begin position="1539"/>
        <end position="1654"/>
    </location>
</feature>
<comment type="caution">
    <text evidence="11">The sequence shown here is derived from an EMBL/GenBank/DDBJ whole genome shotgun (WGS) entry which is preliminary data.</text>
</comment>
<comment type="subcellular location">
    <subcellularLocation>
        <location evidence="1">Cytoplasm</location>
        <location evidence="1">Cytoskeleton</location>
        <location evidence="1">Cilium basal body</location>
    </subcellularLocation>
    <subcellularLocation>
        <location evidence="2">Cytoplasm</location>
        <location evidence="2">Cytoskeleton</location>
        <location evidence="2">Microtubule organizing center</location>
        <location evidence="2">Centrosome</location>
    </subcellularLocation>
</comment>
<feature type="region of interest" description="Disordered" evidence="9">
    <location>
        <begin position="2138"/>
        <end position="2159"/>
    </location>
</feature>
<dbReference type="GO" id="GO:0034451">
    <property type="term" value="C:centriolar satellite"/>
    <property type="evidence" value="ECO:0007669"/>
    <property type="project" value="TreeGrafter"/>
</dbReference>
<feature type="coiled-coil region" evidence="8">
    <location>
        <begin position="2162"/>
        <end position="2404"/>
    </location>
</feature>
<dbReference type="GO" id="GO:0097711">
    <property type="term" value="P:ciliary basal body-plasma membrane docking"/>
    <property type="evidence" value="ECO:0007669"/>
    <property type="project" value="TreeGrafter"/>
</dbReference>
<keyword evidence="7" id="KW-0966">Cell projection</keyword>
<dbReference type="PANTHER" id="PTHR18879">
    <property type="entry name" value="CENTROSOMAL PROTEIN OF 290 KDA"/>
    <property type="match status" value="1"/>
</dbReference>
<dbReference type="InterPro" id="IPR026201">
    <property type="entry name" value="Cep290"/>
</dbReference>
<reference evidence="11" key="3">
    <citation type="submission" date="2023-05" db="EMBL/GenBank/DDBJ databases">
        <authorList>
            <person name="Smith C.H."/>
        </authorList>
    </citation>
    <scope>NUCLEOTIDE SEQUENCE</scope>
    <source>
        <strain evidence="11">CHS0354</strain>
        <tissue evidence="11">Mantle</tissue>
    </source>
</reference>
<feature type="coiled-coil region" evidence="8">
    <location>
        <begin position="958"/>
        <end position="1030"/>
    </location>
</feature>
<feature type="coiled-coil region" evidence="8">
    <location>
        <begin position="339"/>
        <end position="423"/>
    </location>
</feature>
<keyword evidence="6" id="KW-0206">Cytoskeleton</keyword>
<dbReference type="GO" id="GO:1905515">
    <property type="term" value="P:non-motile cilium assembly"/>
    <property type="evidence" value="ECO:0007669"/>
    <property type="project" value="TreeGrafter"/>
</dbReference>
<feature type="region of interest" description="Disordered" evidence="9">
    <location>
        <begin position="67"/>
        <end position="110"/>
    </location>
</feature>
<evidence type="ECO:0000256" key="5">
    <source>
        <dbReference type="ARBA" id="ARBA00023054"/>
    </source>
</evidence>
<name>A0AAE0RVC2_9BIVA</name>
<protein>
    <recommendedName>
        <fullName evidence="10">Centrosomal protein of 290kDa coiled-coil region domain-containing protein</fullName>
    </recommendedName>
</protein>
<evidence type="ECO:0000256" key="2">
    <source>
        <dbReference type="ARBA" id="ARBA00004300"/>
    </source>
</evidence>
<sequence>MPPLDWDKVMAAKPASLKDEEVDAFYEELVSYDPTETDAVKLQQLFKVAKRVMKSKHEQVEEAMDVMEKEAKDSKKKEQEMKNEIKDLEKKMKELEKFGPETTGTGTARVLRDELQDLQKQVEDLQDEKKDLQRALQDERLSSEKYSERINELEKENRDLREDTEQMRQDIVEYKKQLQTHTRTLAREEESDYREKMKRKNRELADAMEELQNLTDANDELKRKCDELQASLQEAIQQMDQTNEDYHKLKLVLQQSDAVTDKIRQENDILRSQVADLTEQVESKTDADDAIMVALNNKIEEWKTILQDKDQTILEQQEQIFHLRDQLIAANMDTDKTSVAALSRVVKEKDKQIEELAEQIKTYVDEMETNAAIIDDLRQELEKTGKGPGDRQQQKIKELQNEVKFLQEKNKEYAGEMKSAGQDAEEKDKALTEALQRMRQYEAGEYGLAEAVAEIKDGKNQLKVRDRQIEEITQHINKAEMQINELCEENEELRRKLGLDPRKPLDLTQFRKNNMIRKEEDRALNIILQREVERLEEERLELKKKIRRLAQQSGQRAVALGLTADDMLAIDEFTENLKTRKEPDGVAEVIKREVSQQETAMRHVSFESEFRDNMRENDRLFSDNAKLKAKVHQLEEDNKNLEAGLKEVIEAMKQHSVEGVEEAGADRKLLQFPTLERMLAAIEARNVLGQYDTSMFLKAQVDNLMGRNDEIRTALRETRHEANKAQLELEKAVSKIQDMEEELKAIRDTGGGPGFFRSMPLPDAMTVSSSEVIASLNEHLVVVLQELHLKEESVRNLEMSLENYKRRFAVVRHQQGLIYQDYLKDRKAWEEEVKKLKEELKNVEGSREEDKVKLQEFDRLVDTLAKDEPEVRRRLSEMTRRITVLRVNEKALTRRHNVMEEVEGQLRKEVNRLKNEMVAMETAVSERLGYLQRYKDTSVFKIAALQKALDDSVPVSELDLANKKYHELTEKYRDLLEKGNNLVTRAEALTGLEGEVKRLTVENEEVKRTLTHEKEKLHTLEAAVEELHRRGVTKGTDVKGLTDADLISTSKKITTLEMKELNERQKAEHSVRMFEQQKKILEEVENRNRELEEKFSEITKSNLDLQKIERELRDELANSVTKAVSDADRKKISELEASELNLKHEISKLKEIAEVATSQVKTLEMQHISKEKEVQSLRQQLLDFQVQSDEKTIIGKLHRHIVQLQVSEGTAVRKLEEMSKKVFKFEAHILRLEQKLDSKDETMYHNRAEAQNKVRHLKKNLHEMRLQFAGAIPLSKQERFSNTMMQLQRDKNNMEIQLKEVNQKKDVLEDKLAEVELQHKSLQDLIATIKDGKGAAKVIEWHGKMDAVRLEELKQKRINGKLNRQIKYLEEVIRAHENTISELEADNVRMLKEYEERQLRWEHREVELERNIATMEKQAEEIAGAASKFEEAVGSLPNSKLPLSNQLEQAIATIKSNVRVILDTQAENKKLKAKNKELEKVLKETEKLLIQRDKLIAELRLRMPASAERDEMILQATSKVTEAMKNQSSRRDYETEQSIKIAHSTISSLQARLQQKEETIEKYQELLNQARNEMQDMNKRQEKELKAMQEKIHMNTDAAFSKFKEATHQLMAKQMAQPISNKQIHRLQELEDMVAEHENALAAMSEKIKQRDAEILTLHTKLHQQETRTTGEKEKLQGHIKSETEKRDSEIDQLMRTVEHQKKEIELLNEEIAALKESNNRAPTTTMKNLVERLKNQLALKEKQHQALTKALTELRADMVQNAQEQVKIAGEDSDQQINIQKLIDKHTKEMVEQLEDLQTQAERQKKEIKKRREQESTLHTEIDDLKEEMGRKDRILHKLKEDKQSLQQEVDELEKKVERMNTMKQQKTGDETRNQELEEMRRKVRLLEDELKCKRQQAEKPYEQKELVPESRETLKEMPGKTGEELLKWEESKKWQKTVEKMRSKIKEKDAEIEKLQKSNQMMKDMLDRANREKDTLERKLTGLQKGPTAPTAPSGPPGKTDHDMESLKQKNFQLQEEISNLRRQLMLGKDAAFEETQMRNQQLMDQVDQMEKVISKKIQQTEASGPTAGPALKDYQELFEKNQNLQKQLLKLSEENIELKFEAEQARKDVPRLKDRINDLQKYVEALKIENAQISSGDKSNRSFDSTSSIRRIGESGKSTRELEKTIALLKKVVERVQMENEQLKRAPGVVSSDKFQQLQRENDSLKTEMEDMRQKFGSSLSERYTSSQKGTAKLMADYEKLRRDLIKEMDTSEKLRIQIKNLEIKNEQLSRNVEDSKTKLEIEEAKRPNLQTMDTKGWKSVVVTRMYEEKIKAMEAELEKKNKLLSDTKILLKEAAEREQKLIHEKDELQSKISILERFPEGSSLTDSEVMRDYQKARVRIEQLEKEKKEWIYELRMARQQSASGTDLFGDDMLTKASNYDKVMTENIELRMALKSTELDKDKFRLDNERMKKELANFGPEFFEEIEDLKFNYKQALEKNIIFEEKLKQLSRQFGVQIPGF</sequence>
<keyword evidence="3" id="KW-0963">Cytoplasm</keyword>
<feature type="region of interest" description="Disordered" evidence="9">
    <location>
        <begin position="1898"/>
        <end position="1925"/>
    </location>
</feature>
<dbReference type="InterPro" id="IPR032321">
    <property type="entry name" value="Cep209_CC5"/>
</dbReference>
<evidence type="ECO:0000313" key="12">
    <source>
        <dbReference type="Proteomes" id="UP001195483"/>
    </source>
</evidence>
<accession>A0AAE0RVC2</accession>
<reference evidence="11" key="1">
    <citation type="journal article" date="2021" name="Genome Biol. Evol.">
        <title>A High-Quality Reference Genome for a Parasitic Bivalve with Doubly Uniparental Inheritance (Bivalvia: Unionida).</title>
        <authorList>
            <person name="Smith C.H."/>
        </authorList>
    </citation>
    <scope>NUCLEOTIDE SEQUENCE</scope>
    <source>
        <strain evidence="11">CHS0354</strain>
    </source>
</reference>
<keyword evidence="4" id="KW-0970">Cilium biogenesis/degradation</keyword>
<dbReference type="PANTHER" id="PTHR18879:SF20">
    <property type="entry name" value="CENTROSOMAL PROTEIN OF 290 KDA"/>
    <property type="match status" value="1"/>
</dbReference>
<dbReference type="Pfam" id="PF16574">
    <property type="entry name" value="CEP209_CC5"/>
    <property type="match status" value="1"/>
</dbReference>
<reference evidence="11" key="2">
    <citation type="journal article" date="2021" name="Genome Biol. Evol.">
        <title>Developing a high-quality reference genome for a parasitic bivalve with doubly uniparental inheritance (Bivalvia: Unionida).</title>
        <authorList>
            <person name="Smith C.H."/>
        </authorList>
    </citation>
    <scope>NUCLEOTIDE SEQUENCE</scope>
    <source>
        <strain evidence="11">CHS0354</strain>
        <tissue evidence="11">Mantle</tissue>
    </source>
</reference>
<keyword evidence="12" id="KW-1185">Reference proteome</keyword>
<feature type="coiled-coil region" evidence="8">
    <location>
        <begin position="1359"/>
        <end position="1425"/>
    </location>
</feature>
<evidence type="ECO:0000313" key="11">
    <source>
        <dbReference type="EMBL" id="KAK3579970.1"/>
    </source>
</evidence>
<feature type="region of interest" description="Disordered" evidence="9">
    <location>
        <begin position="1969"/>
        <end position="2006"/>
    </location>
</feature>
<dbReference type="EMBL" id="JAEAOA010000086">
    <property type="protein sequence ID" value="KAK3579970.1"/>
    <property type="molecule type" value="Genomic_DNA"/>
</dbReference>
<evidence type="ECO:0000256" key="3">
    <source>
        <dbReference type="ARBA" id="ARBA00022490"/>
    </source>
</evidence>
<feature type="region of interest" description="Disordered" evidence="9">
    <location>
        <begin position="1663"/>
        <end position="1689"/>
    </location>
</feature>
<evidence type="ECO:0000256" key="6">
    <source>
        <dbReference type="ARBA" id="ARBA00023212"/>
    </source>
</evidence>
<evidence type="ECO:0000256" key="1">
    <source>
        <dbReference type="ARBA" id="ARBA00004120"/>
    </source>
</evidence>
<evidence type="ECO:0000259" key="10">
    <source>
        <dbReference type="Pfam" id="PF16574"/>
    </source>
</evidence>
<evidence type="ECO:0000256" key="8">
    <source>
        <dbReference type="SAM" id="Coils"/>
    </source>
</evidence>
<feature type="coiled-coil region" evidence="8">
    <location>
        <begin position="1215"/>
        <end position="1325"/>
    </location>
</feature>
<feature type="coiled-coil region" evidence="8">
    <location>
        <begin position="1064"/>
        <end position="1180"/>
    </location>
</feature>
<feature type="coiled-coil region" evidence="8">
    <location>
        <begin position="708"/>
        <end position="749"/>
    </location>
</feature>
<feature type="compositionally biased region" description="Polar residues" evidence="9">
    <location>
        <begin position="2138"/>
        <end position="2152"/>
    </location>
</feature>
<feature type="coiled-coil region" evidence="8">
    <location>
        <begin position="617"/>
        <end position="651"/>
    </location>
</feature>
<feature type="compositionally biased region" description="Basic and acidic residues" evidence="9">
    <location>
        <begin position="1969"/>
        <end position="1982"/>
    </location>
</feature>
<feature type="coiled-coil region" evidence="8">
    <location>
        <begin position="787"/>
        <end position="853"/>
    </location>
</feature>
<proteinExistence type="predicted"/>
<gene>
    <name evidence="11" type="ORF">CHS0354_000847</name>
</gene>
<feature type="coiled-coil region" evidence="8">
    <location>
        <begin position="1788"/>
        <end position="1898"/>
    </location>
</feature>
<feature type="coiled-coil region" evidence="8">
    <location>
        <begin position="896"/>
        <end position="923"/>
    </location>
</feature>
<feature type="coiled-coil region" evidence="8">
    <location>
        <begin position="469"/>
        <end position="555"/>
    </location>
</feature>
<organism evidence="11 12">
    <name type="scientific">Potamilus streckersoni</name>
    <dbReference type="NCBI Taxonomy" id="2493646"/>
    <lineage>
        <taxon>Eukaryota</taxon>
        <taxon>Metazoa</taxon>
        <taxon>Spiralia</taxon>
        <taxon>Lophotrochozoa</taxon>
        <taxon>Mollusca</taxon>
        <taxon>Bivalvia</taxon>
        <taxon>Autobranchia</taxon>
        <taxon>Heteroconchia</taxon>
        <taxon>Palaeoheterodonta</taxon>
        <taxon>Unionida</taxon>
        <taxon>Unionoidea</taxon>
        <taxon>Unionidae</taxon>
        <taxon>Ambleminae</taxon>
        <taxon>Lampsilini</taxon>
        <taxon>Potamilus</taxon>
    </lineage>
</organism>
<feature type="compositionally biased region" description="Basic and acidic residues" evidence="9">
    <location>
        <begin position="67"/>
        <end position="99"/>
    </location>
</feature>